<keyword evidence="12 14" id="KW-0173">Coenzyme A biosynthesis</keyword>
<evidence type="ECO:0000256" key="2">
    <source>
        <dbReference type="ARBA" id="ARBA00004496"/>
    </source>
</evidence>
<comment type="pathway">
    <text evidence="3 14 15">Cofactor biosynthesis; coenzyme A biosynthesis; CoA from (R)-pantothenate: step 1/5.</text>
</comment>
<keyword evidence="11 14" id="KW-0067">ATP-binding</keyword>
<comment type="subcellular location">
    <subcellularLocation>
        <location evidence="2 14 15">Cytoplasm</location>
    </subcellularLocation>
</comment>
<dbReference type="EC" id="2.7.1.33" evidence="5 14"/>
<dbReference type="InterPro" id="IPR027417">
    <property type="entry name" value="P-loop_NTPase"/>
</dbReference>
<gene>
    <name evidence="14" type="primary">coaA</name>
    <name evidence="17" type="ORF">HMPREF9708_00928</name>
</gene>
<organism evidence="17 18">
    <name type="scientific">Facklamia languida CCUG 37842</name>
    <dbReference type="NCBI Taxonomy" id="883113"/>
    <lineage>
        <taxon>Bacteria</taxon>
        <taxon>Bacillati</taxon>
        <taxon>Bacillota</taxon>
        <taxon>Bacilli</taxon>
        <taxon>Lactobacillales</taxon>
        <taxon>Aerococcaceae</taxon>
        <taxon>Facklamia</taxon>
    </lineage>
</organism>
<evidence type="ECO:0000256" key="11">
    <source>
        <dbReference type="ARBA" id="ARBA00022840"/>
    </source>
</evidence>
<comment type="caution">
    <text evidence="17">The sequence shown here is derived from an EMBL/GenBank/DDBJ whole genome shotgun (WGS) entry which is preliminary data.</text>
</comment>
<dbReference type="PIRSF" id="PIRSF000545">
    <property type="entry name" value="Pantothenate_kin"/>
    <property type="match status" value="1"/>
</dbReference>
<dbReference type="Proteomes" id="UP000006190">
    <property type="component" value="Unassembled WGS sequence"/>
</dbReference>
<evidence type="ECO:0000313" key="17">
    <source>
        <dbReference type="EMBL" id="EHR37021.1"/>
    </source>
</evidence>
<evidence type="ECO:0000256" key="1">
    <source>
        <dbReference type="ARBA" id="ARBA00001206"/>
    </source>
</evidence>
<evidence type="ECO:0000256" key="13">
    <source>
        <dbReference type="ARBA" id="ARBA00032866"/>
    </source>
</evidence>
<dbReference type="STRING" id="883113.HMPREF9708_00928"/>
<feature type="domain" description="Phosphoribulokinase/uridine kinase" evidence="16">
    <location>
        <begin position="90"/>
        <end position="238"/>
    </location>
</feature>
<dbReference type="UniPathway" id="UPA00241">
    <property type="reaction ID" value="UER00352"/>
</dbReference>
<feature type="binding site" evidence="14">
    <location>
        <begin position="95"/>
        <end position="102"/>
    </location>
    <ligand>
        <name>ATP</name>
        <dbReference type="ChEBI" id="CHEBI:30616"/>
    </ligand>
</feature>
<evidence type="ECO:0000256" key="4">
    <source>
        <dbReference type="ARBA" id="ARBA00006087"/>
    </source>
</evidence>
<accession>H3NJ89</accession>
<evidence type="ECO:0000256" key="5">
    <source>
        <dbReference type="ARBA" id="ARBA00012102"/>
    </source>
</evidence>
<dbReference type="GO" id="GO:0004594">
    <property type="term" value="F:pantothenate kinase activity"/>
    <property type="evidence" value="ECO:0007669"/>
    <property type="project" value="UniProtKB-UniRule"/>
</dbReference>
<proteinExistence type="inferred from homology"/>
<evidence type="ECO:0000256" key="10">
    <source>
        <dbReference type="ARBA" id="ARBA00022777"/>
    </source>
</evidence>
<evidence type="ECO:0000256" key="6">
    <source>
        <dbReference type="ARBA" id="ARBA00015080"/>
    </source>
</evidence>
<evidence type="ECO:0000259" key="16">
    <source>
        <dbReference type="Pfam" id="PF00485"/>
    </source>
</evidence>
<dbReference type="PATRIC" id="fig|883113.3.peg.923"/>
<dbReference type="GO" id="GO:0005737">
    <property type="term" value="C:cytoplasm"/>
    <property type="evidence" value="ECO:0007669"/>
    <property type="project" value="UniProtKB-SubCell"/>
</dbReference>
<dbReference type="Gene3D" id="3.40.50.300">
    <property type="entry name" value="P-loop containing nucleotide triphosphate hydrolases"/>
    <property type="match status" value="1"/>
</dbReference>
<dbReference type="GO" id="GO:0005524">
    <property type="term" value="F:ATP binding"/>
    <property type="evidence" value="ECO:0007669"/>
    <property type="project" value="UniProtKB-UniRule"/>
</dbReference>
<dbReference type="HOGENOM" id="CLU_053818_1_1_9"/>
<dbReference type="HAMAP" id="MF_00215">
    <property type="entry name" value="Pantothen_kinase_1"/>
    <property type="match status" value="1"/>
</dbReference>
<dbReference type="SUPFAM" id="SSF52540">
    <property type="entry name" value="P-loop containing nucleoside triphosphate hydrolases"/>
    <property type="match status" value="1"/>
</dbReference>
<keyword evidence="18" id="KW-1185">Reference proteome</keyword>
<dbReference type="GO" id="GO:0015937">
    <property type="term" value="P:coenzyme A biosynthetic process"/>
    <property type="evidence" value="ECO:0007669"/>
    <property type="project" value="UniProtKB-UniRule"/>
</dbReference>
<evidence type="ECO:0000256" key="9">
    <source>
        <dbReference type="ARBA" id="ARBA00022741"/>
    </source>
</evidence>
<evidence type="ECO:0000256" key="14">
    <source>
        <dbReference type="HAMAP-Rule" id="MF_00215"/>
    </source>
</evidence>
<comment type="similarity">
    <text evidence="4 14 15">Belongs to the prokaryotic pantothenate kinase family.</text>
</comment>
<keyword evidence="10 14" id="KW-0418">Kinase</keyword>
<keyword evidence="9 14" id="KW-0547">Nucleotide-binding</keyword>
<dbReference type="OrthoDB" id="1550976at2"/>
<dbReference type="RefSeq" id="WP_006309063.1">
    <property type="nucleotide sequence ID" value="NZ_JH601133.1"/>
</dbReference>
<evidence type="ECO:0000313" key="18">
    <source>
        <dbReference type="Proteomes" id="UP000006190"/>
    </source>
</evidence>
<evidence type="ECO:0000256" key="7">
    <source>
        <dbReference type="ARBA" id="ARBA00022490"/>
    </source>
</evidence>
<evidence type="ECO:0000256" key="8">
    <source>
        <dbReference type="ARBA" id="ARBA00022679"/>
    </source>
</evidence>
<dbReference type="Pfam" id="PF00485">
    <property type="entry name" value="PRK"/>
    <property type="match status" value="1"/>
</dbReference>
<evidence type="ECO:0000256" key="15">
    <source>
        <dbReference type="RuleBase" id="RU003530"/>
    </source>
</evidence>
<dbReference type="PANTHER" id="PTHR10285">
    <property type="entry name" value="URIDINE KINASE"/>
    <property type="match status" value="1"/>
</dbReference>
<keyword evidence="7 14" id="KW-0963">Cytoplasm</keyword>
<dbReference type="InterPro" id="IPR004566">
    <property type="entry name" value="PanK"/>
</dbReference>
<dbReference type="InterPro" id="IPR006083">
    <property type="entry name" value="PRK/URK"/>
</dbReference>
<dbReference type="CDD" id="cd02025">
    <property type="entry name" value="PanK"/>
    <property type="match status" value="1"/>
</dbReference>
<evidence type="ECO:0000256" key="3">
    <source>
        <dbReference type="ARBA" id="ARBA00005225"/>
    </source>
</evidence>
<dbReference type="eggNOG" id="COG1072">
    <property type="taxonomic scope" value="Bacteria"/>
</dbReference>
<sequence>MDYLSNDYYMIFNRQEWKEFQASDLEVLSNDQLARLVSIQDRLSQTDVREVYGPLLHYIETDFHYSQKYNQARQAFFAGEEADYRKVPFIIGISGSVAVGKSTTARLLHQLLAEAFPDRKVEMITTDGFLYPNQVLEDKNMMRRKGFPESYNMPLLLSFMSHIKTKDSPFSVPVYSHDHYDIVPGDYRVIDQPDILIVEGINVFQLPTNQQIYVSDFFDFSIYIDAEESLIHQWFVSRFLAHLELAKEDPNSYYHEMTGMSREEAVAYADDVWYTINLPNLIQNIKPTRSRADVILHKTTDHYLDQVLVKKY</sequence>
<protein>
    <recommendedName>
        <fullName evidence="6 14">Pantothenate kinase</fullName>
        <ecNumber evidence="5 14">2.7.1.33</ecNumber>
    </recommendedName>
    <alternativeName>
        <fullName evidence="13 14">Pantothenic acid kinase</fullName>
    </alternativeName>
</protein>
<dbReference type="AlphaFoldDB" id="H3NJ89"/>
<keyword evidence="8 14" id="KW-0808">Transferase</keyword>
<name>H3NJ89_9LACT</name>
<reference evidence="17 18" key="1">
    <citation type="submission" date="2012-01" db="EMBL/GenBank/DDBJ databases">
        <title>The Genome Sequence of Facklamia languida CCUG 37842.</title>
        <authorList>
            <consortium name="The Broad Institute Genome Sequencing Platform"/>
            <person name="Earl A."/>
            <person name="Ward D."/>
            <person name="Feldgarden M."/>
            <person name="Gevers D."/>
            <person name="Huys G."/>
            <person name="Young S.K."/>
            <person name="Zeng Q."/>
            <person name="Gargeya S."/>
            <person name="Fitzgerald M."/>
            <person name="Haas B."/>
            <person name="Abouelleil A."/>
            <person name="Alvarado L."/>
            <person name="Arachchi H.M."/>
            <person name="Berlin A."/>
            <person name="Chapman S.B."/>
            <person name="Gearin G."/>
            <person name="Goldberg J."/>
            <person name="Griggs A."/>
            <person name="Gujja S."/>
            <person name="Hansen M."/>
            <person name="Heiman D."/>
            <person name="Howarth C."/>
            <person name="Larimer J."/>
            <person name="Lui A."/>
            <person name="MacDonald P.J.P."/>
            <person name="McCowen C."/>
            <person name="Montmayeur A."/>
            <person name="Murphy C."/>
            <person name="Neiman D."/>
            <person name="Pearson M."/>
            <person name="Priest M."/>
            <person name="Roberts A."/>
            <person name="Saif S."/>
            <person name="Shea T."/>
            <person name="Sisk P."/>
            <person name="Stolte C."/>
            <person name="Sykes S."/>
            <person name="Wortman J."/>
            <person name="Nusbaum C."/>
            <person name="Birren B."/>
        </authorList>
    </citation>
    <scope>NUCLEOTIDE SEQUENCE [LARGE SCALE GENOMIC DNA]</scope>
    <source>
        <strain evidence="17 18">CCUG 37842</strain>
    </source>
</reference>
<evidence type="ECO:0000256" key="12">
    <source>
        <dbReference type="ARBA" id="ARBA00022993"/>
    </source>
</evidence>
<dbReference type="NCBIfam" id="TIGR00554">
    <property type="entry name" value="panK_bact"/>
    <property type="match status" value="1"/>
</dbReference>
<comment type="catalytic activity">
    <reaction evidence="1 14 15">
        <text>(R)-pantothenate + ATP = (R)-4'-phosphopantothenate + ADP + H(+)</text>
        <dbReference type="Rhea" id="RHEA:16373"/>
        <dbReference type="ChEBI" id="CHEBI:10986"/>
        <dbReference type="ChEBI" id="CHEBI:15378"/>
        <dbReference type="ChEBI" id="CHEBI:29032"/>
        <dbReference type="ChEBI" id="CHEBI:30616"/>
        <dbReference type="ChEBI" id="CHEBI:456216"/>
        <dbReference type="EC" id="2.7.1.33"/>
    </reaction>
</comment>
<dbReference type="EMBL" id="AGEG01000011">
    <property type="protein sequence ID" value="EHR37021.1"/>
    <property type="molecule type" value="Genomic_DNA"/>
</dbReference>